<evidence type="ECO:0000313" key="13">
    <source>
        <dbReference type="Proteomes" id="UP000176639"/>
    </source>
</evidence>
<keyword evidence="9" id="KW-0132">Cell division</keyword>
<dbReference type="PANTHER" id="PTHR23135:SF4">
    <property type="entry name" value="UDP-N-ACETYLMURAMOYL-L-ALANYL-D-GLUTAMATE--2,6-DIAMINOPIMELATE LIGASE MURE HOMOLOG, CHLOROPLASTIC"/>
    <property type="match status" value="1"/>
</dbReference>
<feature type="domain" description="Mur ligase C-terminal" evidence="10">
    <location>
        <begin position="283"/>
        <end position="415"/>
    </location>
</feature>
<keyword evidence="3" id="KW-0436">Ligase</keyword>
<sequence length="447" mass="49555">MAIKKIIRTITPESFISAYHCSLAFLAALWYRFPSESMVVIGITGTKGKSSTIFMLAKILEGAGLKVGVSSSIMFKINENEWLNPYHMTMAGRFRLQQFLYQAKTAGCTHVLIETTSEGIKQHRHRFINFDVAVFTNLSPEHIEAHGGFENYKRAKGKLFEALSRTKQKTLNGKKIEKIAVVNTDNEHAAYFMEFHADKTYGFGIRGMCALPAEGRHVCAEASGVVASADGVSFTLEKVPFRLRVLGEFNAVNAVCASVTAYSIGIPYAAARTALEKIEEIPGRMKFIKEGQKFIAIIDFAHTPGSFEQVFAAVRTLKDPKGRIIAVFGSAGGGRDVWKRPELGAIAAKNADIIFLTADDPYQESVEAICDDIKKGITALPFRGKLEVIPDRRMAIKAAMEAARWNDIVLFIGKGTEQTIAIGDEKLPWNEEEIVIQELRNMLYDRT</sequence>
<dbReference type="InterPro" id="IPR036565">
    <property type="entry name" value="Mur-like_cat_sf"/>
</dbReference>
<reference evidence="12 13" key="1">
    <citation type="journal article" date="2016" name="Nat. Commun.">
        <title>Thousands of microbial genomes shed light on interconnected biogeochemical processes in an aquifer system.</title>
        <authorList>
            <person name="Anantharaman K."/>
            <person name="Brown C.T."/>
            <person name="Hug L.A."/>
            <person name="Sharon I."/>
            <person name="Castelle C.J."/>
            <person name="Probst A.J."/>
            <person name="Thomas B.C."/>
            <person name="Singh A."/>
            <person name="Wilkins M.J."/>
            <person name="Karaoz U."/>
            <person name="Brodie E.L."/>
            <person name="Williams K.H."/>
            <person name="Hubbard S.S."/>
            <person name="Banfield J.F."/>
        </authorList>
    </citation>
    <scope>NUCLEOTIDE SEQUENCE [LARGE SCALE GENOMIC DNA]</scope>
</reference>
<evidence type="ECO:0000256" key="8">
    <source>
        <dbReference type="ARBA" id="ARBA00023316"/>
    </source>
</evidence>
<evidence type="ECO:0000256" key="2">
    <source>
        <dbReference type="ARBA" id="ARBA00022490"/>
    </source>
</evidence>
<keyword evidence="8 9" id="KW-0961">Cell wall biogenesis/degradation</keyword>
<dbReference type="GO" id="GO:0071555">
    <property type="term" value="P:cell wall organization"/>
    <property type="evidence" value="ECO:0007669"/>
    <property type="project" value="UniProtKB-KW"/>
</dbReference>
<dbReference type="GO" id="GO:0004326">
    <property type="term" value="F:tetrahydrofolylpolyglutamate synthase activity"/>
    <property type="evidence" value="ECO:0007669"/>
    <property type="project" value="InterPro"/>
</dbReference>
<dbReference type="Pfam" id="PF02875">
    <property type="entry name" value="Mur_ligase_C"/>
    <property type="match status" value="1"/>
</dbReference>
<dbReference type="InterPro" id="IPR036615">
    <property type="entry name" value="Mur_ligase_C_dom_sf"/>
</dbReference>
<protein>
    <recommendedName>
        <fullName evidence="14">UDP-N-acetylmuramyl-tripeptide synthetase</fullName>
    </recommendedName>
</protein>
<dbReference type="UniPathway" id="UPA00219"/>
<evidence type="ECO:0000256" key="1">
    <source>
        <dbReference type="ARBA" id="ARBA00005898"/>
    </source>
</evidence>
<evidence type="ECO:0000313" key="12">
    <source>
        <dbReference type="EMBL" id="OGD24099.1"/>
    </source>
</evidence>
<dbReference type="AlphaFoldDB" id="A0A1F5B0E5"/>
<evidence type="ECO:0000256" key="4">
    <source>
        <dbReference type="ARBA" id="ARBA00022741"/>
    </source>
</evidence>
<proteinExistence type="inferred from homology"/>
<comment type="subcellular location">
    <subcellularLocation>
        <location evidence="9">Cytoplasm</location>
    </subcellularLocation>
</comment>
<name>A0A1F5B0E5_9BACT</name>
<evidence type="ECO:0000256" key="6">
    <source>
        <dbReference type="ARBA" id="ARBA00022960"/>
    </source>
</evidence>
<comment type="caution">
    <text evidence="12">The sequence shown here is derived from an EMBL/GenBank/DDBJ whole genome shotgun (WGS) entry which is preliminary data.</text>
</comment>
<dbReference type="Gene3D" id="3.40.1190.10">
    <property type="entry name" value="Mur-like, catalytic domain"/>
    <property type="match status" value="1"/>
</dbReference>
<dbReference type="PANTHER" id="PTHR23135">
    <property type="entry name" value="MUR LIGASE FAMILY MEMBER"/>
    <property type="match status" value="1"/>
</dbReference>
<evidence type="ECO:0000256" key="3">
    <source>
        <dbReference type="ARBA" id="ARBA00022598"/>
    </source>
</evidence>
<keyword evidence="2" id="KW-0963">Cytoplasm</keyword>
<dbReference type="NCBIfam" id="TIGR01085">
    <property type="entry name" value="murE"/>
    <property type="match status" value="1"/>
</dbReference>
<dbReference type="PROSITE" id="PS01011">
    <property type="entry name" value="FOLYLPOLYGLU_SYNT_1"/>
    <property type="match status" value="1"/>
</dbReference>
<dbReference type="InterPro" id="IPR004101">
    <property type="entry name" value="Mur_ligase_C"/>
</dbReference>
<dbReference type="Gene3D" id="3.90.190.20">
    <property type="entry name" value="Mur ligase, C-terminal domain"/>
    <property type="match status" value="1"/>
</dbReference>
<comment type="pathway">
    <text evidence="9">Cell wall biogenesis; peptidoglycan biosynthesis.</text>
</comment>
<keyword evidence="6 9" id="KW-0133">Cell shape</keyword>
<dbReference type="GO" id="GO:0008360">
    <property type="term" value="P:regulation of cell shape"/>
    <property type="evidence" value="ECO:0007669"/>
    <property type="project" value="UniProtKB-KW"/>
</dbReference>
<keyword evidence="7 9" id="KW-0573">Peptidoglycan synthesis</keyword>
<dbReference type="InterPro" id="IPR013221">
    <property type="entry name" value="Mur_ligase_cen"/>
</dbReference>
<dbReference type="GO" id="GO:0009252">
    <property type="term" value="P:peptidoglycan biosynthetic process"/>
    <property type="evidence" value="ECO:0007669"/>
    <property type="project" value="UniProtKB-UniPathway"/>
</dbReference>
<dbReference type="SUPFAM" id="SSF53623">
    <property type="entry name" value="MurD-like peptide ligases, catalytic domain"/>
    <property type="match status" value="1"/>
</dbReference>
<gene>
    <name evidence="12" type="ORF">A2Z10_03615</name>
</gene>
<dbReference type="EMBL" id="MEYI01000014">
    <property type="protein sequence ID" value="OGD24099.1"/>
    <property type="molecule type" value="Genomic_DNA"/>
</dbReference>
<evidence type="ECO:0000256" key="7">
    <source>
        <dbReference type="ARBA" id="ARBA00022984"/>
    </source>
</evidence>
<dbReference type="GO" id="GO:0051301">
    <property type="term" value="P:cell division"/>
    <property type="evidence" value="ECO:0007669"/>
    <property type="project" value="UniProtKB-KW"/>
</dbReference>
<dbReference type="InterPro" id="IPR018109">
    <property type="entry name" value="Folylpolyglutamate_synth_CS"/>
</dbReference>
<dbReference type="GO" id="GO:0005737">
    <property type="term" value="C:cytoplasm"/>
    <property type="evidence" value="ECO:0007669"/>
    <property type="project" value="UniProtKB-SubCell"/>
</dbReference>
<keyword evidence="9" id="KW-0131">Cell cycle</keyword>
<dbReference type="GO" id="GO:0005524">
    <property type="term" value="F:ATP binding"/>
    <property type="evidence" value="ECO:0007669"/>
    <property type="project" value="UniProtKB-KW"/>
</dbReference>
<keyword evidence="5" id="KW-0067">ATP-binding</keyword>
<keyword evidence="4" id="KW-0547">Nucleotide-binding</keyword>
<dbReference type="Pfam" id="PF08245">
    <property type="entry name" value="Mur_ligase_M"/>
    <property type="match status" value="1"/>
</dbReference>
<evidence type="ECO:0000259" key="11">
    <source>
        <dbReference type="Pfam" id="PF08245"/>
    </source>
</evidence>
<dbReference type="SUPFAM" id="SSF53244">
    <property type="entry name" value="MurD-like peptide ligases, peptide-binding domain"/>
    <property type="match status" value="1"/>
</dbReference>
<comment type="similarity">
    <text evidence="1">Belongs to the MurCDEF family. MurE subfamily.</text>
</comment>
<evidence type="ECO:0008006" key="14">
    <source>
        <dbReference type="Google" id="ProtNLM"/>
    </source>
</evidence>
<organism evidence="12 13">
    <name type="scientific">Candidatus Azambacteria bacterium RBG_16_47_10</name>
    <dbReference type="NCBI Taxonomy" id="1797292"/>
    <lineage>
        <taxon>Bacteria</taxon>
        <taxon>Candidatus Azamiibacteriota</taxon>
    </lineage>
</organism>
<evidence type="ECO:0000259" key="10">
    <source>
        <dbReference type="Pfam" id="PF02875"/>
    </source>
</evidence>
<evidence type="ECO:0000256" key="9">
    <source>
        <dbReference type="RuleBase" id="RU004135"/>
    </source>
</evidence>
<dbReference type="Proteomes" id="UP000176639">
    <property type="component" value="Unassembled WGS sequence"/>
</dbReference>
<accession>A0A1F5B0E5</accession>
<evidence type="ECO:0000256" key="5">
    <source>
        <dbReference type="ARBA" id="ARBA00022840"/>
    </source>
</evidence>
<dbReference type="InterPro" id="IPR005761">
    <property type="entry name" value="UDP-N-AcMur-Glu-dNH2Pim_ligase"/>
</dbReference>
<feature type="domain" description="Mur ligase central" evidence="11">
    <location>
        <begin position="43"/>
        <end position="260"/>
    </location>
</feature>